<evidence type="ECO:0000313" key="1">
    <source>
        <dbReference type="EMBL" id="PKD15886.1"/>
    </source>
</evidence>
<keyword evidence="2" id="KW-1185">Reference proteome</keyword>
<dbReference type="AlphaFoldDB" id="A0A2N0TMD1"/>
<evidence type="ECO:0000313" key="2">
    <source>
        <dbReference type="Proteomes" id="UP000232673"/>
    </source>
</evidence>
<name>A0A2N0TMD1_9FLAO</name>
<protein>
    <submittedName>
        <fullName evidence="1">Uncharacterized protein</fullName>
    </submittedName>
</protein>
<proteinExistence type="predicted"/>
<dbReference type="Proteomes" id="UP000232673">
    <property type="component" value="Unassembled WGS sequence"/>
</dbReference>
<accession>A0A2N0TMD1</accession>
<comment type="caution">
    <text evidence="1">The sequence shown here is derived from an EMBL/GenBank/DDBJ whole genome shotgun (WGS) entry which is preliminary data.</text>
</comment>
<organism evidence="1 2">
    <name type="scientific">Salegentibacter salinarum</name>
    <dbReference type="NCBI Taxonomy" id="447422"/>
    <lineage>
        <taxon>Bacteria</taxon>
        <taxon>Pseudomonadati</taxon>
        <taxon>Bacteroidota</taxon>
        <taxon>Flavobacteriia</taxon>
        <taxon>Flavobacteriales</taxon>
        <taxon>Flavobacteriaceae</taxon>
        <taxon>Salegentibacter</taxon>
    </lineage>
</organism>
<reference evidence="1 2" key="1">
    <citation type="submission" date="2015-10" db="EMBL/GenBank/DDBJ databases">
        <title>Draft genome sequence of Salegentibacter salinarum KCTC 12975.</title>
        <authorList>
            <person name="Lin W."/>
            <person name="Zheng Q."/>
        </authorList>
    </citation>
    <scope>NUCLEOTIDE SEQUENCE [LARGE SCALE GENOMIC DNA]</scope>
    <source>
        <strain evidence="1 2">KCTC 12975</strain>
    </source>
</reference>
<sequence>MLVGGSIKLSNQCIGYFIKLQQEFDFFFKLKFHKLILHFRNSDLYQIKKQVIGKLVHIKLLKLTNIFPSVLNYKVLEKEITNR</sequence>
<gene>
    <name evidence="1" type="ORF">APR41_11435</name>
</gene>
<dbReference type="EMBL" id="LKTS01000048">
    <property type="protein sequence ID" value="PKD15886.1"/>
    <property type="molecule type" value="Genomic_DNA"/>
</dbReference>